<dbReference type="RefSeq" id="WP_358361236.1">
    <property type="nucleotide sequence ID" value="NZ_JBEZFP010000114.1"/>
</dbReference>
<keyword evidence="2" id="KW-1185">Reference proteome</keyword>
<name>A0ABV3DR90_9ACTN</name>
<reference evidence="1 2" key="1">
    <citation type="submission" date="2024-06" db="EMBL/GenBank/DDBJ databases">
        <title>The Natural Products Discovery Center: Release of the First 8490 Sequenced Strains for Exploring Actinobacteria Biosynthetic Diversity.</title>
        <authorList>
            <person name="Kalkreuter E."/>
            <person name="Kautsar S.A."/>
            <person name="Yang D."/>
            <person name="Bader C.D."/>
            <person name="Teijaro C.N."/>
            <person name="Fluegel L."/>
            <person name="Davis C.M."/>
            <person name="Simpson J.R."/>
            <person name="Lauterbach L."/>
            <person name="Steele A.D."/>
            <person name="Gui C."/>
            <person name="Meng S."/>
            <person name="Li G."/>
            <person name="Viehrig K."/>
            <person name="Ye F."/>
            <person name="Su P."/>
            <person name="Kiefer A.F."/>
            <person name="Nichols A."/>
            <person name="Cepeda A.J."/>
            <person name="Yan W."/>
            <person name="Fan B."/>
            <person name="Jiang Y."/>
            <person name="Adhikari A."/>
            <person name="Zheng C.-J."/>
            <person name="Schuster L."/>
            <person name="Cowan T.M."/>
            <person name="Smanski M.J."/>
            <person name="Chevrette M.G."/>
            <person name="De Carvalho L.P.S."/>
            <person name="Shen B."/>
        </authorList>
    </citation>
    <scope>NUCLEOTIDE SEQUENCE [LARGE SCALE GENOMIC DNA]</scope>
    <source>
        <strain evidence="1 2">NPDC048946</strain>
    </source>
</reference>
<dbReference type="Proteomes" id="UP001551482">
    <property type="component" value="Unassembled WGS sequence"/>
</dbReference>
<gene>
    <name evidence="1" type="ORF">AB0C36_32495</name>
</gene>
<organism evidence="1 2">
    <name type="scientific">Streptodolium elevatio</name>
    <dbReference type="NCBI Taxonomy" id="3157996"/>
    <lineage>
        <taxon>Bacteria</taxon>
        <taxon>Bacillati</taxon>
        <taxon>Actinomycetota</taxon>
        <taxon>Actinomycetes</taxon>
        <taxon>Kitasatosporales</taxon>
        <taxon>Streptomycetaceae</taxon>
        <taxon>Streptodolium</taxon>
    </lineage>
</organism>
<evidence type="ECO:0000313" key="2">
    <source>
        <dbReference type="Proteomes" id="UP001551482"/>
    </source>
</evidence>
<protein>
    <submittedName>
        <fullName evidence="1">Uncharacterized protein</fullName>
    </submittedName>
</protein>
<evidence type="ECO:0000313" key="1">
    <source>
        <dbReference type="EMBL" id="MEU8138216.1"/>
    </source>
</evidence>
<dbReference type="EMBL" id="JBEZFP010000114">
    <property type="protein sequence ID" value="MEU8138216.1"/>
    <property type="molecule type" value="Genomic_DNA"/>
</dbReference>
<sequence length="157" mass="17563">MLAGWLTGRGHVRASQVQAQAAAEAHQRSVSRETRRLAYLELIEQAHVVSELHWRLGEAEQLPDPAAQATRIEELRVELREAFAPLMHRVRITVLEGPVPVADAAQALQAAALSANRALWALTQNTGPHEAFHQAHRQFRSQLDCFIDIARETMDHT</sequence>
<comment type="caution">
    <text evidence="1">The sequence shown here is derived from an EMBL/GenBank/DDBJ whole genome shotgun (WGS) entry which is preliminary data.</text>
</comment>
<accession>A0ABV3DR90</accession>
<proteinExistence type="predicted"/>